<evidence type="ECO:0000256" key="7">
    <source>
        <dbReference type="SAM" id="MobiDB-lite"/>
    </source>
</evidence>
<dbReference type="Gene3D" id="1.10.510.10">
    <property type="entry name" value="Transferase(Phosphotransferase) domain 1"/>
    <property type="match status" value="1"/>
</dbReference>
<dbReference type="EMBL" id="BCMY01000009">
    <property type="protein sequence ID" value="GAQ43336.1"/>
    <property type="molecule type" value="Genomic_DNA"/>
</dbReference>
<reference evidence="10" key="1">
    <citation type="journal article" date="2016" name="Genome Announc.">
        <title>Draft genome sequence of Aspergillus niger strain An76.</title>
        <authorList>
            <person name="Gong W."/>
            <person name="Cheng Z."/>
            <person name="Zhang H."/>
            <person name="Liu L."/>
            <person name="Gao P."/>
            <person name="Wang L."/>
        </authorList>
    </citation>
    <scope>NUCLEOTIDE SEQUENCE [LARGE SCALE GENOMIC DNA]</scope>
    <source>
        <strain evidence="10">An76</strain>
    </source>
</reference>
<feature type="compositionally biased region" description="Polar residues" evidence="7">
    <location>
        <begin position="412"/>
        <end position="422"/>
    </location>
</feature>
<dbReference type="VEuPathDB" id="FungiDB:An16g05500"/>
<dbReference type="PROSITE" id="PS00107">
    <property type="entry name" value="PROTEIN_KINASE_ATP"/>
    <property type="match status" value="1"/>
</dbReference>
<evidence type="ECO:0000313" key="9">
    <source>
        <dbReference type="EMBL" id="GAQ43336.1"/>
    </source>
</evidence>
<dbReference type="GO" id="GO:0004674">
    <property type="term" value="F:protein serine/threonine kinase activity"/>
    <property type="evidence" value="ECO:0007669"/>
    <property type="project" value="UniProtKB-KW"/>
</dbReference>
<dbReference type="InterPro" id="IPR051175">
    <property type="entry name" value="CLK_kinases"/>
</dbReference>
<keyword evidence="5 6" id="KW-0067">ATP-binding</keyword>
<feature type="region of interest" description="Disordered" evidence="7">
    <location>
        <begin position="550"/>
        <end position="657"/>
    </location>
</feature>
<proteinExistence type="predicted"/>
<feature type="region of interest" description="Disordered" evidence="7">
    <location>
        <begin position="357"/>
        <end position="422"/>
    </location>
</feature>
<feature type="region of interest" description="Disordered" evidence="7">
    <location>
        <begin position="445"/>
        <end position="498"/>
    </location>
</feature>
<dbReference type="InterPro" id="IPR011009">
    <property type="entry name" value="Kinase-like_dom_sf"/>
</dbReference>
<comment type="caution">
    <text evidence="9">The sequence shown here is derived from an EMBL/GenBank/DDBJ whole genome shotgun (WGS) entry which is preliminary data.</text>
</comment>
<feature type="compositionally biased region" description="Polar residues" evidence="7">
    <location>
        <begin position="550"/>
        <end position="560"/>
    </location>
</feature>
<dbReference type="SUPFAM" id="SSF56112">
    <property type="entry name" value="Protein kinase-like (PK-like)"/>
    <property type="match status" value="1"/>
</dbReference>
<feature type="compositionally biased region" description="Low complexity" evidence="7">
    <location>
        <begin position="374"/>
        <end position="385"/>
    </location>
</feature>
<feature type="compositionally biased region" description="Polar residues" evidence="7">
    <location>
        <begin position="464"/>
        <end position="489"/>
    </location>
</feature>
<dbReference type="VEuPathDB" id="FungiDB:M747DRAFT_302723"/>
<feature type="domain" description="Protein kinase" evidence="8">
    <location>
        <begin position="18"/>
        <end position="346"/>
    </location>
</feature>
<evidence type="ECO:0000256" key="1">
    <source>
        <dbReference type="ARBA" id="ARBA00022527"/>
    </source>
</evidence>
<dbReference type="Proteomes" id="UP000068243">
    <property type="component" value="Unassembled WGS sequence"/>
</dbReference>
<dbReference type="PANTHER" id="PTHR45646">
    <property type="entry name" value="SERINE/THREONINE-PROTEIN KINASE DOA-RELATED"/>
    <property type="match status" value="1"/>
</dbReference>
<evidence type="ECO:0000256" key="2">
    <source>
        <dbReference type="ARBA" id="ARBA00022679"/>
    </source>
</evidence>
<evidence type="ECO:0000313" key="10">
    <source>
        <dbReference type="Proteomes" id="UP000068243"/>
    </source>
</evidence>
<feature type="compositionally biased region" description="Low complexity" evidence="7">
    <location>
        <begin position="588"/>
        <end position="600"/>
    </location>
</feature>
<protein>
    <submittedName>
        <fullName evidence="9">Similar to An16g05500</fullName>
    </submittedName>
</protein>
<gene>
    <name evidence="9" type="ORF">ABL_05997</name>
</gene>
<feature type="binding site" evidence="6">
    <location>
        <position position="99"/>
    </location>
    <ligand>
        <name>ATP</name>
        <dbReference type="ChEBI" id="CHEBI:30616"/>
    </ligand>
</feature>
<name>A0A100ILC0_ASPNG</name>
<dbReference type="SMART" id="SM00220">
    <property type="entry name" value="S_TKc"/>
    <property type="match status" value="1"/>
</dbReference>
<organism evidence="9 10">
    <name type="scientific">Aspergillus niger</name>
    <dbReference type="NCBI Taxonomy" id="5061"/>
    <lineage>
        <taxon>Eukaryota</taxon>
        <taxon>Fungi</taxon>
        <taxon>Dikarya</taxon>
        <taxon>Ascomycota</taxon>
        <taxon>Pezizomycotina</taxon>
        <taxon>Eurotiomycetes</taxon>
        <taxon>Eurotiomycetidae</taxon>
        <taxon>Eurotiales</taxon>
        <taxon>Aspergillaceae</taxon>
        <taxon>Aspergillus</taxon>
        <taxon>Aspergillus subgen. Circumdati</taxon>
    </lineage>
</organism>
<dbReference type="GO" id="GO:0005524">
    <property type="term" value="F:ATP binding"/>
    <property type="evidence" value="ECO:0007669"/>
    <property type="project" value="UniProtKB-UniRule"/>
</dbReference>
<dbReference type="VEuPathDB" id="FungiDB:M747DRAFT_278078"/>
<keyword evidence="1" id="KW-0723">Serine/threonine-protein kinase</keyword>
<dbReference type="VEuPathDB" id="FungiDB:ATCC64974_68810"/>
<keyword evidence="3 6" id="KW-0547">Nucleotide-binding</keyword>
<accession>A0A100ILC0</accession>
<feature type="region of interest" description="Disordered" evidence="7">
    <location>
        <begin position="712"/>
        <end position="746"/>
    </location>
</feature>
<evidence type="ECO:0000256" key="3">
    <source>
        <dbReference type="ARBA" id="ARBA00022741"/>
    </source>
</evidence>
<dbReference type="PROSITE" id="PS50011">
    <property type="entry name" value="PROTEIN_KINASE_DOM"/>
    <property type="match status" value="1"/>
</dbReference>
<sequence>MAQSASKTVSIGVSPQAIAKDDMIDFGDFASTEDEEIDVEEYAEPWEKYDPETQNAYYPICLGEILNERYLIEHKLGAGGFSTVWMALDLQENKDIAVKVFLTNLAISTRMSAAKQLLKALEALHNAGIVHRDLSESNCLWGMAPLHNLSRTAKYELLTRPLKITIQDIELWKPGELVRPIQVPETLRTEDLYLADFSLAMKVGDSVAQPGEPPLCFCSPERLHGEAPSFACDMWSYMVNFVELYQGGRPFHDGYIGGVLTTITARLGPLPEQWKGSYIYDDCLDSWYDQNRTPDTNKTLASELARYRPDADLAERELVLFIMQKVFIYSPEERLTATQLLADPSFKALMARHLNSTAMKPKGSSSGRSRRRQSLSFSSLRPSMSRNRRPSTPPPTTCEESAHYPVFDPQNPRHNPSLASTSWQQWMQSLPKKSMGKMHSLSLRPRFRRRPIPRPSHNDDIPSLWSSTDSAKGSSDQQGTLYSSTVSEASTEEDVEFGTDLQRISCNYPPDGNMDRYLRSLPGPFVWEDGTVSSESTVVPRRETEEFLTLTFSNARSTSSNKDRGTESHNVASTDAIGGDNPQPMIPSSSSRNPSESYFSQAAGSETEGLCITVPVPSNSGASEPQLPSGTVDSDRDGAASASRPSNLSVPIVDTSSARPVGTSANMAPYVSHSQIIDAELAIESLELCQRLELGESHDGEQVVTYEAYENAGRSASHSPGAVDSTNSPSTKLPSTEIPELSNHGGEIPRITIDMRVTSGQVQEGAGNRIVRCIDSTENMPLIPAKAEDRLSEHSTDASVLRSQSSQDDLASLLALRDEYFLVDKSNDLRPDRGNNATKAERSFSGDGCLYSGPGLDRNSSNRVHDIPEIIGPRTPVQVRGTRPFRREYNTSDSEEYLMTYPAIDRHYFS</sequence>
<feature type="compositionally biased region" description="Polar residues" evidence="7">
    <location>
        <begin position="616"/>
        <end position="632"/>
    </location>
</feature>
<dbReference type="Gene3D" id="3.30.200.20">
    <property type="entry name" value="Phosphorylase Kinase, domain 1"/>
    <property type="match status" value="1"/>
</dbReference>
<dbReference type="InterPro" id="IPR000719">
    <property type="entry name" value="Prot_kinase_dom"/>
</dbReference>
<evidence type="ECO:0000256" key="5">
    <source>
        <dbReference type="ARBA" id="ARBA00022840"/>
    </source>
</evidence>
<dbReference type="GO" id="GO:0043484">
    <property type="term" value="P:regulation of RNA splicing"/>
    <property type="evidence" value="ECO:0007669"/>
    <property type="project" value="TreeGrafter"/>
</dbReference>
<evidence type="ECO:0000256" key="4">
    <source>
        <dbReference type="ARBA" id="ARBA00022777"/>
    </source>
</evidence>
<dbReference type="OrthoDB" id="4185962at2759"/>
<dbReference type="Pfam" id="PF00069">
    <property type="entry name" value="Pkinase"/>
    <property type="match status" value="1"/>
</dbReference>
<dbReference type="VEuPathDB" id="FungiDB:ASPNIDRAFT2_1124451"/>
<dbReference type="InterPro" id="IPR017441">
    <property type="entry name" value="Protein_kinase_ATP_BS"/>
</dbReference>
<feature type="compositionally biased region" description="Polar residues" evidence="7">
    <location>
        <begin position="714"/>
        <end position="734"/>
    </location>
</feature>
<keyword evidence="2" id="KW-0808">Transferase</keyword>
<dbReference type="VEuPathDB" id="FungiDB:An08g01890"/>
<dbReference type="PANTHER" id="PTHR45646:SF11">
    <property type="entry name" value="SERINE_THREONINE-PROTEIN KINASE DOA"/>
    <property type="match status" value="1"/>
</dbReference>
<dbReference type="AlphaFoldDB" id="A0A100ILC0"/>
<evidence type="ECO:0000256" key="6">
    <source>
        <dbReference type="PROSITE-ProRule" id="PRU10141"/>
    </source>
</evidence>
<feature type="compositionally biased region" description="Polar residues" evidence="7">
    <location>
        <begin position="643"/>
        <end position="657"/>
    </location>
</feature>
<evidence type="ECO:0000259" key="8">
    <source>
        <dbReference type="PROSITE" id="PS50011"/>
    </source>
</evidence>
<keyword evidence="4" id="KW-0418">Kinase</keyword>
<dbReference type="GO" id="GO:0005634">
    <property type="term" value="C:nucleus"/>
    <property type="evidence" value="ECO:0007669"/>
    <property type="project" value="TreeGrafter"/>
</dbReference>